<evidence type="ECO:0000313" key="3">
    <source>
        <dbReference type="Proteomes" id="UP000244378"/>
    </source>
</evidence>
<dbReference type="Proteomes" id="UP000469927">
    <property type="component" value="Unassembled WGS sequence"/>
</dbReference>
<proteinExistence type="predicted"/>
<accession>A0A2T7AVM7</accession>
<evidence type="ECO:0000313" key="2">
    <source>
        <dbReference type="EMBL" id="PUX16151.1"/>
    </source>
</evidence>
<dbReference type="EMBL" id="MSAE01000009">
    <property type="protein sequence ID" value="PUX16151.1"/>
    <property type="molecule type" value="Genomic_DNA"/>
</dbReference>
<dbReference type="RefSeq" id="WP_075192737.1">
    <property type="nucleotide sequence ID" value="NZ_JABWGS010000005.1"/>
</dbReference>
<sequence>MKRYQQAPCRSEQILALLNRGYLFYKLSQHGGKVTVLTGDGVRAQTLRRVTGFFIPAAGREI</sequence>
<dbReference type="EMBL" id="WAGD01000031">
    <property type="protein sequence ID" value="KAB0878706.1"/>
    <property type="molecule type" value="Genomic_DNA"/>
</dbReference>
<protein>
    <submittedName>
        <fullName evidence="2">Uncharacterized protein</fullName>
    </submittedName>
</protein>
<organism evidence="2 3">
    <name type="scientific">Cronobacter muytjensii</name>
    <dbReference type="NCBI Taxonomy" id="413501"/>
    <lineage>
        <taxon>Bacteria</taxon>
        <taxon>Pseudomonadati</taxon>
        <taxon>Pseudomonadota</taxon>
        <taxon>Gammaproteobacteria</taxon>
        <taxon>Enterobacterales</taxon>
        <taxon>Enterobacteriaceae</taxon>
        <taxon>Cronobacter</taxon>
    </lineage>
</organism>
<name>A0A2T7AVM7_9ENTR</name>
<keyword evidence="4" id="KW-1185">Reference proteome</keyword>
<dbReference type="AlphaFoldDB" id="A0A2T7AVM7"/>
<evidence type="ECO:0000313" key="1">
    <source>
        <dbReference type="EMBL" id="KAB0878706.1"/>
    </source>
</evidence>
<comment type="caution">
    <text evidence="2">The sequence shown here is derived from an EMBL/GenBank/DDBJ whole genome shotgun (WGS) entry which is preliminary data.</text>
</comment>
<dbReference type="Proteomes" id="UP000244378">
    <property type="component" value="Unassembled WGS sequence"/>
</dbReference>
<evidence type="ECO:0000313" key="4">
    <source>
        <dbReference type="Proteomes" id="UP000469927"/>
    </source>
</evidence>
<reference evidence="1 4" key="2">
    <citation type="submission" date="2019-08" db="EMBL/GenBank/DDBJ databases">
        <title>Prevalence, distribution, and phylogeny of type two toxin-antitoxin genes possessed by Cronobacter species where C. sakazakii homologs follow sequence type lineages.</title>
        <authorList>
            <person name="Finkelstein S."/>
            <person name="Negrete F."/>
            <person name="Jang H."/>
            <person name="Gopinath G.R."/>
            <person name="Tall B.D."/>
        </authorList>
    </citation>
    <scope>NUCLEOTIDE SEQUENCE [LARGE SCALE GENOMIC DNA]</scope>
    <source>
        <strain evidence="1 4">MOD1_GK1257</strain>
    </source>
</reference>
<reference evidence="2 3" key="1">
    <citation type="submission" date="2016-12" db="EMBL/GenBank/DDBJ databases">
        <title>Analysis of the Molecular Diversity Among Cronobacter Species Isolated from Filth Flies Using a Pan Genomic DNA Microarray.</title>
        <authorList>
            <person name="Pava-Ripoll M."/>
            <person name="Tall B."/>
            <person name="Farber J."/>
            <person name="Fanning S."/>
            <person name="Lehner A."/>
            <person name="Stephan R."/>
            <person name="Pagotto F."/>
            <person name="Iverson C."/>
            <person name="Ziobro G."/>
            <person name="Miller A."/>
            <person name="Pearson R."/>
            <person name="Yan Q."/>
            <person name="Kim M."/>
            <person name="Jeong S."/>
            <person name="Park J."/>
            <person name="Jun S."/>
            <person name="Choi H."/>
            <person name="Chung T."/>
            <person name="Yoo Y."/>
            <person name="Park E."/>
            <person name="Hwang S."/>
            <person name="Lee B."/>
            <person name="Sathyamoorthy V."/>
            <person name="Carter L."/>
            <person name="Mammel M."/>
            <person name="Jackson S."/>
            <person name="Kothary M."/>
            <person name="Patel I."/>
            <person name="Grim C."/>
            <person name="Gopinath G."/>
            <person name="Gangiredla J."/>
            <person name="Chase H."/>
        </authorList>
    </citation>
    <scope>NUCLEOTIDE SEQUENCE [LARGE SCALE GENOMIC DNA]</scope>
    <source>
        <strain evidence="2 3">MOD1-Md1s</strain>
    </source>
</reference>
<gene>
    <name evidence="2" type="ORF">AUN14_06315</name>
    <name evidence="1" type="ORF">FZI19_11695</name>
</gene>